<dbReference type="STRING" id="1196081.A0A364KVE8"/>
<dbReference type="Gene3D" id="2.60.200.20">
    <property type="match status" value="1"/>
</dbReference>
<feature type="compositionally biased region" description="Polar residues" evidence="11">
    <location>
        <begin position="696"/>
        <end position="708"/>
    </location>
</feature>
<dbReference type="GO" id="GO:0004674">
    <property type="term" value="F:protein serine/threonine kinase activity"/>
    <property type="evidence" value="ECO:0007669"/>
    <property type="project" value="UniProtKB-KW"/>
</dbReference>
<evidence type="ECO:0000313" key="14">
    <source>
        <dbReference type="EMBL" id="RAO67536.1"/>
    </source>
</evidence>
<accession>A0A364KVE8</accession>
<dbReference type="OrthoDB" id="504170at2759"/>
<evidence type="ECO:0000256" key="1">
    <source>
        <dbReference type="ARBA" id="ARBA00005575"/>
    </source>
</evidence>
<evidence type="ECO:0000256" key="3">
    <source>
        <dbReference type="ARBA" id="ARBA00022679"/>
    </source>
</evidence>
<dbReference type="InterPro" id="IPR017441">
    <property type="entry name" value="Protein_kinase_ATP_BS"/>
</dbReference>
<dbReference type="InterPro" id="IPR008984">
    <property type="entry name" value="SMAD_FHA_dom_sf"/>
</dbReference>
<evidence type="ECO:0000256" key="8">
    <source>
        <dbReference type="PIRSR" id="PIRSR630616-2"/>
    </source>
</evidence>
<dbReference type="Pfam" id="PF00069">
    <property type="entry name" value="Pkinase"/>
    <property type="match status" value="1"/>
</dbReference>
<comment type="similarity">
    <text evidence="1">Belongs to the protein kinase superfamily. CAMK Ser/Thr protein kinase family. CHEK2 subfamily.</text>
</comment>
<dbReference type="RefSeq" id="XP_040732052.1">
    <property type="nucleotide sequence ID" value="XM_040875816.1"/>
</dbReference>
<dbReference type="InterPro" id="IPR000719">
    <property type="entry name" value="Prot_kinase_dom"/>
</dbReference>
<dbReference type="FunFam" id="1.10.510.10:FF:000861">
    <property type="entry name" value="Serine/threonine-protein kinase RAD53"/>
    <property type="match status" value="1"/>
</dbReference>
<dbReference type="PROSITE" id="PS00108">
    <property type="entry name" value="PROTEIN_KINASE_ST"/>
    <property type="match status" value="1"/>
</dbReference>
<dbReference type="Proteomes" id="UP000249363">
    <property type="component" value="Unassembled WGS sequence"/>
</dbReference>
<evidence type="ECO:0008006" key="16">
    <source>
        <dbReference type="Google" id="ProtNLM"/>
    </source>
</evidence>
<evidence type="ECO:0000256" key="10">
    <source>
        <dbReference type="PROSITE-ProRule" id="PRU10141"/>
    </source>
</evidence>
<evidence type="ECO:0000256" key="2">
    <source>
        <dbReference type="ARBA" id="ARBA00022527"/>
    </source>
</evidence>
<feature type="active site" description="Proton acceptor" evidence="7">
    <location>
        <position position="368"/>
    </location>
</feature>
<feature type="region of interest" description="Disordered" evidence="11">
    <location>
        <begin position="1"/>
        <end position="25"/>
    </location>
</feature>
<dbReference type="SMART" id="SM00220">
    <property type="entry name" value="S_TKc"/>
    <property type="match status" value="1"/>
</dbReference>
<keyword evidence="4 8" id="KW-0547">Nucleotide-binding</keyword>
<organism evidence="14 15">
    <name type="scientific">Talaromyces amestolkiae</name>
    <dbReference type="NCBI Taxonomy" id="1196081"/>
    <lineage>
        <taxon>Eukaryota</taxon>
        <taxon>Fungi</taxon>
        <taxon>Dikarya</taxon>
        <taxon>Ascomycota</taxon>
        <taxon>Pezizomycotina</taxon>
        <taxon>Eurotiomycetes</taxon>
        <taxon>Eurotiomycetidae</taxon>
        <taxon>Eurotiales</taxon>
        <taxon>Trichocomaceae</taxon>
        <taxon>Talaromyces</taxon>
        <taxon>Talaromyces sect. Talaromyces</taxon>
    </lineage>
</organism>
<dbReference type="SUPFAM" id="SSF49879">
    <property type="entry name" value="SMAD/FHA domain"/>
    <property type="match status" value="1"/>
</dbReference>
<keyword evidence="3" id="KW-0808">Transferase</keyword>
<dbReference type="InterPro" id="IPR000253">
    <property type="entry name" value="FHA_dom"/>
</dbReference>
<feature type="compositionally biased region" description="Polar residues" evidence="11">
    <location>
        <begin position="767"/>
        <end position="782"/>
    </location>
</feature>
<dbReference type="SMART" id="SM00240">
    <property type="entry name" value="FHA"/>
    <property type="match status" value="1"/>
</dbReference>
<dbReference type="GeneID" id="63792764"/>
<dbReference type="GO" id="GO:0005524">
    <property type="term" value="F:ATP binding"/>
    <property type="evidence" value="ECO:0007669"/>
    <property type="project" value="UniProtKB-UniRule"/>
</dbReference>
<dbReference type="FunFam" id="3.30.200.20:FF:000470">
    <property type="entry name" value="Serine/threonine-protein kinase RAD53"/>
    <property type="match status" value="1"/>
</dbReference>
<gene>
    <name evidence="14" type="ORF">BHQ10_003548</name>
</gene>
<dbReference type="PANTHER" id="PTHR24350">
    <property type="entry name" value="SERINE/THREONINE-PROTEIN KINASE IAL-RELATED"/>
    <property type="match status" value="1"/>
</dbReference>
<evidence type="ECO:0000313" key="15">
    <source>
        <dbReference type="Proteomes" id="UP000249363"/>
    </source>
</evidence>
<name>A0A364KVE8_TALAM</name>
<evidence type="ECO:0000256" key="4">
    <source>
        <dbReference type="ARBA" id="ARBA00022741"/>
    </source>
</evidence>
<dbReference type="InterPro" id="IPR030616">
    <property type="entry name" value="Aur-like"/>
</dbReference>
<evidence type="ECO:0000256" key="7">
    <source>
        <dbReference type="PIRSR" id="PIRSR630616-1"/>
    </source>
</evidence>
<dbReference type="AlphaFoldDB" id="A0A364KVE8"/>
<feature type="compositionally biased region" description="Polar residues" evidence="11">
    <location>
        <begin position="1"/>
        <end position="13"/>
    </location>
</feature>
<feature type="binding site" evidence="8 10">
    <location>
        <position position="273"/>
    </location>
    <ligand>
        <name>ATP</name>
        <dbReference type="ChEBI" id="CHEBI:30616"/>
    </ligand>
</feature>
<reference evidence="14 15" key="1">
    <citation type="journal article" date="2017" name="Biotechnol. Biofuels">
        <title>Differential beta-glucosidase expression as a function of carbon source availability in Talaromyces amestolkiae: a genomic and proteomic approach.</title>
        <authorList>
            <person name="de Eugenio L.I."/>
            <person name="Mendez-Liter J.A."/>
            <person name="Nieto-Dominguez M."/>
            <person name="Alonso L."/>
            <person name="Gil-Munoz J."/>
            <person name="Barriuso J."/>
            <person name="Prieto A."/>
            <person name="Martinez M.J."/>
        </authorList>
    </citation>
    <scope>NUCLEOTIDE SEQUENCE [LARGE SCALE GENOMIC DNA]</scope>
    <source>
        <strain evidence="14 15">CIB</strain>
    </source>
</reference>
<keyword evidence="15" id="KW-1185">Reference proteome</keyword>
<keyword evidence="2" id="KW-0723">Serine/threonine-protein kinase</keyword>
<dbReference type="InterPro" id="IPR008271">
    <property type="entry name" value="Ser/Thr_kinase_AS"/>
</dbReference>
<dbReference type="Gene3D" id="3.30.200.20">
    <property type="entry name" value="Phosphorylase Kinase, domain 1"/>
    <property type="match status" value="1"/>
</dbReference>
<dbReference type="CDD" id="cd05117">
    <property type="entry name" value="STKc_CAMK"/>
    <property type="match status" value="1"/>
</dbReference>
<dbReference type="EMBL" id="MIKG01000005">
    <property type="protein sequence ID" value="RAO67536.1"/>
    <property type="molecule type" value="Genomic_DNA"/>
</dbReference>
<feature type="region of interest" description="Disordered" evidence="11">
    <location>
        <begin position="999"/>
        <end position="1023"/>
    </location>
</feature>
<feature type="domain" description="FHA" evidence="12">
    <location>
        <begin position="95"/>
        <end position="149"/>
    </location>
</feature>
<dbReference type="PROSITE" id="PS00107">
    <property type="entry name" value="PROTEIN_KINASE_ATP"/>
    <property type="match status" value="1"/>
</dbReference>
<dbReference type="InterPro" id="IPR011009">
    <property type="entry name" value="Kinase-like_dom_sf"/>
</dbReference>
<comment type="caution">
    <text evidence="14">The sequence shown here is derived from an EMBL/GenBank/DDBJ whole genome shotgun (WGS) entry which is preliminary data.</text>
</comment>
<dbReference type="PROSITE" id="PS50011">
    <property type="entry name" value="PROTEIN_KINASE_DOM"/>
    <property type="match status" value="1"/>
</dbReference>
<dbReference type="Gene3D" id="1.10.510.10">
    <property type="entry name" value="Transferase(Phosphotransferase) domain 1"/>
    <property type="match status" value="1"/>
</dbReference>
<evidence type="ECO:0000256" key="11">
    <source>
        <dbReference type="SAM" id="MobiDB-lite"/>
    </source>
</evidence>
<evidence type="ECO:0000256" key="9">
    <source>
        <dbReference type="PIRSR" id="PIRSR630616-3"/>
    </source>
</evidence>
<sequence>MEVNPTQESTQPYSDPRRIGSHNSGLQDQDVSDIICILHPGSHPAHEAVDATSRQPKGYQHILQRDEFQFDSIDSSSRDIAIRMSSSVHDLSLGFVFGRNPLKCDVLLSPEVTSKHISNIHFRIFVNEDGILMLQDLSTNGTVVDDTRLWKRNTQTTRMLVNGSVIIVASDNKHNKEVRFVVRIPSRDGFQVQYTQNLVAYLDRVGRHNAKVKNLQARAPPPQKALQWTLGNPYGMHWTGGSIYNVTGQIGKGAFATVYKLATKQDGIVYAAKELDKRRFMKNGILDQKVDNEMKIMKDLRHPNIVQYVDHHEHERWIYIIMEYIAGGELSAYLASNGKIAEDMVKSIARQLLHALQYLHKRKITHRDIKPDNILISSVDPLRVKLSDFGLSKVVQEETFMKTFCGTLLYCAPEVYPEYDNYRQGVARKRRRLGDPPPRTSPYDQSVDMWSLGAVLFHLLCGSPPYTGRGDDRGAQMLRTIMTTDVEYDLLREEGVSEGAIDFVSRLLRTDPHERPTERELFKHPWIADVADVDEYPDSEEIQLEDEQLAIITEALEEELDASQLSIKDHGGYNEIVIGGDSEETLLKRPRLDAETSIHYPSLPPIDSFSVLEVPTNLQAATANRLFGEVTSSALRSSGIFGSLSSRNFDVKSDQSSGESMEVDSDNLSAGVYSFPIPNFTSSAHSLLGADSLVGQLNMSPNDTSSNDPGAAEGKPGTPQRRTARELTPANQESADPAQDKYSAATEVTPKALPFHRRIDLPLPDTASESSIPRSDSFQGPSSDGDDNNQDELAVTIDARTGREVADELPPTTDSDYSDRQAMETRTMPSEIPQSQTPSNFVKPRPLLGRLATVPGSIFDLNLRLEGRMTSWGRGPLATFVYPDRMDTRIPAYAIEVTFWSPGLEMLIDEGADWLEIPDVMTILSTKTRNRIWVNDIELRRGPTMDNGSEVWIFGKIYTGDIITIWQNGGQFLKFRCEIYHGDSARPRPESEKGFIVRQVLHPKSNSDRNRQPNKPDSEKLYA</sequence>
<evidence type="ECO:0000259" key="12">
    <source>
        <dbReference type="PROSITE" id="PS50006"/>
    </source>
</evidence>
<feature type="compositionally biased region" description="Basic and acidic residues" evidence="11">
    <location>
        <begin position="1005"/>
        <end position="1023"/>
    </location>
</feature>
<keyword evidence="6 8" id="KW-0067">ATP-binding</keyword>
<keyword evidence="5" id="KW-0418">Kinase</keyword>
<dbReference type="Pfam" id="PF00498">
    <property type="entry name" value="FHA"/>
    <property type="match status" value="1"/>
</dbReference>
<dbReference type="SUPFAM" id="SSF56112">
    <property type="entry name" value="Protein kinase-like (PK-like)"/>
    <property type="match status" value="1"/>
</dbReference>
<evidence type="ECO:0000259" key="13">
    <source>
        <dbReference type="PROSITE" id="PS50011"/>
    </source>
</evidence>
<evidence type="ECO:0000256" key="5">
    <source>
        <dbReference type="ARBA" id="ARBA00022777"/>
    </source>
</evidence>
<proteinExistence type="inferred from homology"/>
<evidence type="ECO:0000256" key="6">
    <source>
        <dbReference type="ARBA" id="ARBA00022840"/>
    </source>
</evidence>
<feature type="cross-link" description="Glycyl lysine isopeptide (Lys-Gly) (interchain with G-Cter in SUMO2)" evidence="9">
    <location>
        <position position="370"/>
    </location>
</feature>
<protein>
    <recommendedName>
        <fullName evidence="16">Dual-specificity kinase</fullName>
    </recommendedName>
</protein>
<dbReference type="PROSITE" id="PS50006">
    <property type="entry name" value="FHA_DOMAIN"/>
    <property type="match status" value="1"/>
</dbReference>
<feature type="domain" description="Protein kinase" evidence="13">
    <location>
        <begin position="244"/>
        <end position="527"/>
    </location>
</feature>
<feature type="binding site" evidence="8">
    <location>
        <position position="388"/>
    </location>
    <ligand>
        <name>ATP</name>
        <dbReference type="ChEBI" id="CHEBI:30616"/>
    </ligand>
</feature>
<feature type="region of interest" description="Disordered" evidence="11">
    <location>
        <begin position="696"/>
        <end position="843"/>
    </location>
</feature>